<evidence type="ECO:0000256" key="1">
    <source>
        <dbReference type="SAM" id="Phobius"/>
    </source>
</evidence>
<dbReference type="EMBL" id="DACQKT010000002">
    <property type="protein sequence ID" value="HAS6676106.1"/>
    <property type="molecule type" value="Genomic_DNA"/>
</dbReference>
<dbReference type="Proteomes" id="UP000856022">
    <property type="component" value="Unassembled WGS sequence"/>
</dbReference>
<keyword evidence="1" id="KW-0472">Membrane</keyword>
<name>A0A7Z2RRX5_VIBPH</name>
<protein>
    <submittedName>
        <fullName evidence="2">Uncharacterized protein</fullName>
    </submittedName>
</protein>
<organism evidence="2">
    <name type="scientific">Vibrio parahaemolyticus</name>
    <dbReference type="NCBI Taxonomy" id="670"/>
    <lineage>
        <taxon>Bacteria</taxon>
        <taxon>Pseudomonadati</taxon>
        <taxon>Pseudomonadota</taxon>
        <taxon>Gammaproteobacteria</taxon>
        <taxon>Vibrionales</taxon>
        <taxon>Vibrionaceae</taxon>
        <taxon>Vibrio</taxon>
    </lineage>
</organism>
<evidence type="ECO:0000313" key="2">
    <source>
        <dbReference type="EMBL" id="HAS6676106.1"/>
    </source>
</evidence>
<keyword evidence="1" id="KW-1133">Transmembrane helix</keyword>
<keyword evidence="1" id="KW-0812">Transmembrane</keyword>
<sequence>MSCLFCKRTSQKKHPACGASLGVRKKFLRNIRGKRNTVISLSANLFKFTFDGIGFASIKLILFMHFFLHFPYAFFNSFACDQGCDGQWNRHD</sequence>
<dbReference type="AlphaFoldDB" id="A0A7Z2RRX5"/>
<dbReference type="Proteomes" id="UP000464718">
    <property type="component" value="Chromosome ii"/>
</dbReference>
<reference evidence="2" key="3">
    <citation type="submission" date="2019-12" db="EMBL/GenBank/DDBJ databases">
        <authorList>
            <consortium name="NCBI Pathogen Detection Project"/>
        </authorList>
    </citation>
    <scope>NUCLEOTIDE SEQUENCE</scope>
    <source>
        <strain evidence="2">1930</strain>
    </source>
</reference>
<reference evidence="2" key="1">
    <citation type="journal article" date="2018" name="Genome Biol.">
        <title>SKESA: strategic k-mer extension for scrupulous assemblies.</title>
        <authorList>
            <person name="Souvorov A."/>
            <person name="Agarwala R."/>
            <person name="Lipman D.J."/>
        </authorList>
    </citation>
    <scope>NUCLEOTIDE SEQUENCE</scope>
    <source>
        <strain evidence="2">1930</strain>
    </source>
</reference>
<accession>A0A7Z2RRX5</accession>
<reference evidence="3 4" key="2">
    <citation type="submission" date="2018-12" db="EMBL/GenBank/DDBJ databases">
        <title>Genomic insights into the evolutionary origins and pathogenicity of five Vibrio parahaemolyticus strains isolated from the shrimp with acute hepatopancreatic necrosis disease (AHPND).</title>
        <authorList>
            <person name="Yang Q."/>
            <person name="Dong X."/>
            <person name="Xie G."/>
            <person name="Fu S."/>
            <person name="Zou P."/>
            <person name="Sun J."/>
            <person name="Wang Y."/>
            <person name="Huang J."/>
        </authorList>
    </citation>
    <scope>NUCLEOTIDE SEQUENCE [LARGE SCALE GENOMIC DNA]</scope>
    <source>
        <strain evidence="3 4">20160303005-1</strain>
    </source>
</reference>
<evidence type="ECO:0000313" key="4">
    <source>
        <dbReference type="Proteomes" id="UP000464718"/>
    </source>
</evidence>
<dbReference type="EMBL" id="CP034299">
    <property type="protein sequence ID" value="QHH12851.1"/>
    <property type="molecule type" value="Genomic_DNA"/>
</dbReference>
<gene>
    <name evidence="3" type="ORF">EHC69_22910</name>
    <name evidence="2" type="ORF">I7278_04685</name>
</gene>
<proteinExistence type="predicted"/>
<feature type="transmembrane region" description="Helical" evidence="1">
    <location>
        <begin position="45"/>
        <end position="68"/>
    </location>
</feature>
<evidence type="ECO:0000313" key="3">
    <source>
        <dbReference type="EMBL" id="QHH12851.1"/>
    </source>
</evidence>